<comment type="cofactor">
    <cofactor evidence="1">
        <name>Mg(2+)</name>
        <dbReference type="ChEBI" id="CHEBI:18420"/>
    </cofactor>
</comment>
<evidence type="ECO:0000256" key="6">
    <source>
        <dbReference type="ARBA" id="ARBA00022553"/>
    </source>
</evidence>
<evidence type="ECO:0000256" key="8">
    <source>
        <dbReference type="ARBA" id="ARBA00022842"/>
    </source>
</evidence>
<comment type="similarity">
    <text evidence="3">Belongs to the phosphohexose mutase family.</text>
</comment>
<evidence type="ECO:0000256" key="4">
    <source>
        <dbReference type="ARBA" id="ARBA00022490"/>
    </source>
</evidence>
<evidence type="ECO:0000256" key="5">
    <source>
        <dbReference type="ARBA" id="ARBA00022526"/>
    </source>
</evidence>
<gene>
    <name evidence="15" type="primary">LOC110979809</name>
</gene>
<evidence type="ECO:0000256" key="7">
    <source>
        <dbReference type="ARBA" id="ARBA00022723"/>
    </source>
</evidence>
<accession>A0A8B7YG55</accession>
<feature type="domain" description="Alpha-D-phosphohexomutase alpha/beta/alpha" evidence="13">
    <location>
        <begin position="358"/>
        <end position="466"/>
    </location>
</feature>
<dbReference type="InterPro" id="IPR016066">
    <property type="entry name" value="A-D-PHexomutase_CS"/>
</dbReference>
<comment type="subcellular location">
    <subcellularLocation>
        <location evidence="2">Cytoplasm</location>
    </subcellularLocation>
</comment>
<dbReference type="Pfam" id="PF02878">
    <property type="entry name" value="PGM_PMM_I"/>
    <property type="match status" value="1"/>
</dbReference>
<dbReference type="PANTHER" id="PTHR45745:SF1">
    <property type="entry name" value="PHOSPHOGLUCOMUTASE 2B-RELATED"/>
    <property type="match status" value="1"/>
</dbReference>
<organism evidence="14 15">
    <name type="scientific">Acanthaster planci</name>
    <name type="common">Crown-of-thorns starfish</name>
    <dbReference type="NCBI Taxonomy" id="133434"/>
    <lineage>
        <taxon>Eukaryota</taxon>
        <taxon>Metazoa</taxon>
        <taxon>Echinodermata</taxon>
        <taxon>Eleutherozoa</taxon>
        <taxon>Asterozoa</taxon>
        <taxon>Asteroidea</taxon>
        <taxon>Valvatacea</taxon>
        <taxon>Valvatida</taxon>
        <taxon>Acanthasteridae</taxon>
        <taxon>Acanthaster</taxon>
    </lineage>
</organism>
<keyword evidence="10" id="KW-0119">Carbohydrate metabolism</keyword>
<sequence length="603" mass="67463">MAVHIDTGDKTLDEKIEQWLEWDKNMVTRQEVVELVSNHSTKELHERFDKRISFGTAGLRAAMEAGPARINDLTIIQTAQGLLRYLESVNPEFKSQGIVIGYDARHCSRRYADLTAAILLHDGIPVFLFSKIVPTPFVAYAIKKYKAAAGVMVTPSHNPRGDNGYKVYWNNGAQIITPHDSGISKHIMANLEPWQTSWDTSIIETSPLKKDPLDEIMQLYLTDIQNKIYDRDLNVKCPWRITYTAMHGVGTDFVKKAFEAVGLPPVIDVVEQNSPDPDFPTVKYPNPEEGKSALDLSIRTANENNSSIIFANDPDADRFALAEKQSNGSWKIFTGNELGALLGWWMWVCYQKLHPEAQNNGTHPDVYMLASTVSSKILKSIGTKEGFQFVETLTGFKWMGNRADELTKQGKMVLFAYEEAIGFMCGTEVIDKDGVSAAALMGQLAAYLASSNITFTEKLQEIYQTYGLHCSNNSYYLCFKPETMRNIFERIRTLNDGKYPTACGPYKITGIRDLTTGYDNNQPDNKAILPVSSTSQMITFNFANGCVATLRASGTEPKIKYYTEIFADPSSDPEAAKAELQSLIDSIVDLWLQPESNQLVPKE</sequence>
<keyword evidence="7" id="KW-0479">Metal-binding</keyword>
<dbReference type="GO" id="GO:0000287">
    <property type="term" value="F:magnesium ion binding"/>
    <property type="evidence" value="ECO:0007669"/>
    <property type="project" value="InterPro"/>
</dbReference>
<dbReference type="InterPro" id="IPR036900">
    <property type="entry name" value="A-D-PHexomutase_C_sf"/>
</dbReference>
<dbReference type="PROSITE" id="PS00710">
    <property type="entry name" value="PGM_PMM"/>
    <property type="match status" value="1"/>
</dbReference>
<feature type="domain" description="Alpha-D-phosphohexomutase alpha/beta/alpha" evidence="11">
    <location>
        <begin position="52"/>
        <end position="189"/>
    </location>
</feature>
<dbReference type="InterPro" id="IPR005841">
    <property type="entry name" value="Alpha-D-phosphohexomutase_SF"/>
</dbReference>
<dbReference type="InterPro" id="IPR005845">
    <property type="entry name" value="A-D-PHexomutase_a/b/a-II"/>
</dbReference>
<dbReference type="Gene3D" id="3.40.120.10">
    <property type="entry name" value="Alpha-D-Glucose-1,6-Bisphosphate, subunit A, domain 3"/>
    <property type="match status" value="3"/>
</dbReference>
<dbReference type="Proteomes" id="UP000694845">
    <property type="component" value="Unplaced"/>
</dbReference>
<dbReference type="GO" id="GO:0005737">
    <property type="term" value="C:cytoplasm"/>
    <property type="evidence" value="ECO:0007669"/>
    <property type="project" value="UniProtKB-SubCell"/>
</dbReference>
<evidence type="ECO:0000256" key="1">
    <source>
        <dbReference type="ARBA" id="ARBA00001946"/>
    </source>
</evidence>
<keyword evidence="8" id="KW-0460">Magnesium</keyword>
<evidence type="ECO:0000313" key="14">
    <source>
        <dbReference type="Proteomes" id="UP000694845"/>
    </source>
</evidence>
<keyword evidence="9" id="KW-0413">Isomerase</keyword>
<dbReference type="PANTHER" id="PTHR45745">
    <property type="entry name" value="PHOSPHOMANNOMUTASE 45A"/>
    <property type="match status" value="1"/>
</dbReference>
<dbReference type="FunFam" id="3.40.120.10:FF:000017">
    <property type="entry name" value="glucose 1,6-bisphosphate synthase"/>
    <property type="match status" value="1"/>
</dbReference>
<name>A0A8B7YG55_ACAPL</name>
<keyword evidence="6" id="KW-0597">Phosphoprotein</keyword>
<dbReference type="SUPFAM" id="SSF55957">
    <property type="entry name" value="Phosphoglucomutase, C-terminal domain"/>
    <property type="match status" value="1"/>
</dbReference>
<dbReference type="GO" id="GO:0006006">
    <property type="term" value="P:glucose metabolic process"/>
    <property type="evidence" value="ECO:0007669"/>
    <property type="project" value="UniProtKB-KW"/>
</dbReference>
<keyword evidence="5" id="KW-0313">Glucose metabolism</keyword>
<evidence type="ECO:0000256" key="10">
    <source>
        <dbReference type="ARBA" id="ARBA00023277"/>
    </source>
</evidence>
<evidence type="ECO:0000313" key="15">
    <source>
        <dbReference type="RefSeq" id="XP_022091572.1"/>
    </source>
</evidence>
<dbReference type="RefSeq" id="XP_022091572.1">
    <property type="nucleotide sequence ID" value="XM_022235880.1"/>
</dbReference>
<feature type="domain" description="Alpha-D-phosphohexomutase alpha/beta/alpha" evidence="12">
    <location>
        <begin position="220"/>
        <end position="324"/>
    </location>
</feature>
<dbReference type="InterPro" id="IPR005846">
    <property type="entry name" value="A-D-PHexomutase_a/b/a-III"/>
</dbReference>
<dbReference type="FunFam" id="3.40.120.10:FF:000035">
    <property type="entry name" value="Pgm3p"/>
    <property type="match status" value="1"/>
</dbReference>
<dbReference type="CDD" id="cd05799">
    <property type="entry name" value="PGM2"/>
    <property type="match status" value="1"/>
</dbReference>
<evidence type="ECO:0000259" key="12">
    <source>
        <dbReference type="Pfam" id="PF02879"/>
    </source>
</evidence>
<reference evidence="15" key="1">
    <citation type="submission" date="2025-08" db="UniProtKB">
        <authorList>
            <consortium name="RefSeq"/>
        </authorList>
    </citation>
    <scope>IDENTIFICATION</scope>
</reference>
<dbReference type="OrthoDB" id="8300170at2759"/>
<dbReference type="GO" id="GO:0005634">
    <property type="term" value="C:nucleus"/>
    <property type="evidence" value="ECO:0007669"/>
    <property type="project" value="TreeGrafter"/>
</dbReference>
<dbReference type="GO" id="GO:0006166">
    <property type="term" value="P:purine ribonucleoside salvage"/>
    <property type="evidence" value="ECO:0007669"/>
    <property type="project" value="TreeGrafter"/>
</dbReference>
<dbReference type="PRINTS" id="PR00509">
    <property type="entry name" value="PGMPMM"/>
</dbReference>
<evidence type="ECO:0000259" key="13">
    <source>
        <dbReference type="Pfam" id="PF02880"/>
    </source>
</evidence>
<dbReference type="GeneID" id="110979809"/>
<dbReference type="KEGG" id="aplc:110979809"/>
<evidence type="ECO:0000256" key="3">
    <source>
        <dbReference type="ARBA" id="ARBA00010231"/>
    </source>
</evidence>
<keyword evidence="4" id="KW-0963">Cytoplasm</keyword>
<evidence type="ECO:0000259" key="11">
    <source>
        <dbReference type="Pfam" id="PF02878"/>
    </source>
</evidence>
<dbReference type="SUPFAM" id="SSF53738">
    <property type="entry name" value="Phosphoglucomutase, first 3 domains"/>
    <property type="match status" value="3"/>
</dbReference>
<evidence type="ECO:0000256" key="2">
    <source>
        <dbReference type="ARBA" id="ARBA00004496"/>
    </source>
</evidence>
<protein>
    <submittedName>
        <fullName evidence="15">Glucose 1,6-bisphosphate synthase-like isoform X1</fullName>
    </submittedName>
</protein>
<dbReference type="GO" id="GO:0008973">
    <property type="term" value="F:phosphopentomutase activity"/>
    <property type="evidence" value="ECO:0007669"/>
    <property type="project" value="TreeGrafter"/>
</dbReference>
<evidence type="ECO:0000256" key="9">
    <source>
        <dbReference type="ARBA" id="ARBA00023235"/>
    </source>
</evidence>
<proteinExistence type="inferred from homology"/>
<dbReference type="InterPro" id="IPR016055">
    <property type="entry name" value="A-D-PHexomutase_a/b/a-I/II/III"/>
</dbReference>
<keyword evidence="14" id="KW-1185">Reference proteome</keyword>
<dbReference type="Pfam" id="PF02880">
    <property type="entry name" value="PGM_PMM_III"/>
    <property type="match status" value="1"/>
</dbReference>
<dbReference type="InterPro" id="IPR005844">
    <property type="entry name" value="A-D-PHexomutase_a/b/a-I"/>
</dbReference>
<dbReference type="Pfam" id="PF02879">
    <property type="entry name" value="PGM_PMM_II"/>
    <property type="match status" value="1"/>
</dbReference>
<dbReference type="AlphaFoldDB" id="A0A8B7YG55"/>